<gene>
    <name evidence="2" type="ORF">KQX62_06240</name>
</gene>
<protein>
    <submittedName>
        <fullName evidence="2">YodC family protein</fullName>
    </submittedName>
</protein>
<dbReference type="Proteomes" id="UP001163166">
    <property type="component" value="Chromosome"/>
</dbReference>
<dbReference type="EMBL" id="CP076676">
    <property type="protein sequence ID" value="UYO40901.1"/>
    <property type="molecule type" value="Genomic_DNA"/>
</dbReference>
<proteinExistence type="predicted"/>
<dbReference type="RefSeq" id="WP_107354539.1">
    <property type="nucleotide sequence ID" value="NZ_CP019967.1"/>
</dbReference>
<sequence>MDLKPGDIVMLKSGGQAMTVAEASDDSATCLWMGEDGDLFRETLPLAVLDSIAVEVDDDEDEDDDLDDDEQTKVA</sequence>
<feature type="region of interest" description="Disordered" evidence="1">
    <location>
        <begin position="55"/>
        <end position="75"/>
    </location>
</feature>
<dbReference type="InterPro" id="IPR019226">
    <property type="entry name" value="DUF2158"/>
</dbReference>
<dbReference type="AlphaFoldDB" id="A0AAX3E1D7"/>
<evidence type="ECO:0000313" key="3">
    <source>
        <dbReference type="Proteomes" id="UP001163166"/>
    </source>
</evidence>
<dbReference type="Pfam" id="PF09926">
    <property type="entry name" value="DUF2158"/>
    <property type="match status" value="1"/>
</dbReference>
<evidence type="ECO:0000256" key="1">
    <source>
        <dbReference type="SAM" id="MobiDB-lite"/>
    </source>
</evidence>
<evidence type="ECO:0000313" key="2">
    <source>
        <dbReference type="EMBL" id="UYO40901.1"/>
    </source>
</evidence>
<organism evidence="2 3">
    <name type="scientific">Rhodopseudomonas palustris</name>
    <dbReference type="NCBI Taxonomy" id="1076"/>
    <lineage>
        <taxon>Bacteria</taxon>
        <taxon>Pseudomonadati</taxon>
        <taxon>Pseudomonadota</taxon>
        <taxon>Alphaproteobacteria</taxon>
        <taxon>Hyphomicrobiales</taxon>
        <taxon>Nitrobacteraceae</taxon>
        <taxon>Rhodopseudomonas</taxon>
    </lineage>
</organism>
<accession>A0AAX3E1D7</accession>
<name>A0AAX3E1D7_RHOPL</name>
<reference evidence="2" key="1">
    <citation type="journal article" date="2022" name="Biol. Control">
        <title>In silico genomic analysis of Rhodopseudomonas palustris strains revealed potential biocontrol agents and crop yield enhancers.</title>
        <authorList>
            <person name="Surachat K."/>
            <person name="Kantachote D."/>
            <person name="Deachamag P."/>
            <person name="Wonglapsuwan M."/>
        </authorList>
    </citation>
    <scope>NUCLEOTIDE SEQUENCE</scope>
    <source>
        <strain evidence="2">TLS06</strain>
    </source>
</reference>